<sequence length="62" mass="7119">MECYVKEEDQELCVVICGKVICDEETVKSYGKLCEKCEKGDKKACVELLSRYGCWSSSGWWL</sequence>
<evidence type="ECO:0000313" key="1">
    <source>
        <dbReference type="EMBL" id="EZQ04859.1"/>
    </source>
</evidence>
<protein>
    <submittedName>
        <fullName evidence="1">Uncharacterized protein</fullName>
    </submittedName>
</protein>
<comment type="caution">
    <text evidence="1">The sequence shown here is derived from an EMBL/GenBank/DDBJ whole genome shotgun (WGS) entry which is preliminary data.</text>
</comment>
<dbReference type="AlphaFoldDB" id="A0A031LNX9"/>
<proteinExistence type="predicted"/>
<dbReference type="EMBL" id="JFZT01000044">
    <property type="protein sequence ID" value="EZQ04859.1"/>
    <property type="molecule type" value="Genomic_DNA"/>
</dbReference>
<evidence type="ECO:0000313" key="2">
    <source>
        <dbReference type="Proteomes" id="UP000024332"/>
    </source>
</evidence>
<accession>A0A031LNX9</accession>
<name>A0A031LNX9_9CREN</name>
<keyword evidence="2" id="KW-1185">Reference proteome</keyword>
<dbReference type="OrthoDB" id="32873at2157"/>
<organism evidence="1 2">
    <name type="scientific">Candidatus Acidianus copahuensis</name>
    <dbReference type="NCBI Taxonomy" id="1160895"/>
    <lineage>
        <taxon>Archaea</taxon>
        <taxon>Thermoproteota</taxon>
        <taxon>Thermoprotei</taxon>
        <taxon>Sulfolobales</taxon>
        <taxon>Sulfolobaceae</taxon>
        <taxon>Acidianus</taxon>
    </lineage>
</organism>
<dbReference type="Proteomes" id="UP000024332">
    <property type="component" value="Unassembled WGS sequence"/>
</dbReference>
<gene>
    <name evidence="1" type="ORF">CM19_07710</name>
</gene>
<reference evidence="1 2" key="1">
    <citation type="submission" date="2014-03" db="EMBL/GenBank/DDBJ databases">
        <title>Draft genome sequence of the novel thermoacidophilic archaea Acidianus copahuensis ALE1 strain, isolated from Copahue volcanic area in Neuquen Argentina.</title>
        <authorList>
            <person name="Urbieta M.S."/>
            <person name="Rascovan N."/>
            <person name="Castro C."/>
            <person name="Revale S."/>
            <person name="Giaveno M.A."/>
            <person name="Vazquez M.P."/>
            <person name="Donati E.R."/>
        </authorList>
    </citation>
    <scope>NUCLEOTIDE SEQUENCE [LARGE SCALE GENOMIC DNA]</scope>
    <source>
        <strain evidence="1 2">ALE1</strain>
    </source>
</reference>